<accession>A0ABQ9ZKY5</accession>
<dbReference type="Proteomes" id="UP001234178">
    <property type="component" value="Unassembled WGS sequence"/>
</dbReference>
<reference evidence="1 2" key="1">
    <citation type="journal article" date="2023" name="Nucleic Acids Res.">
        <title>The hologenome of Daphnia magna reveals possible DNA methylation and microbiome-mediated evolution of the host genome.</title>
        <authorList>
            <person name="Chaturvedi A."/>
            <person name="Li X."/>
            <person name="Dhandapani V."/>
            <person name="Marshall H."/>
            <person name="Kissane S."/>
            <person name="Cuenca-Cambronero M."/>
            <person name="Asole G."/>
            <person name="Calvet F."/>
            <person name="Ruiz-Romero M."/>
            <person name="Marangio P."/>
            <person name="Guigo R."/>
            <person name="Rago D."/>
            <person name="Mirbahai L."/>
            <person name="Eastwood N."/>
            <person name="Colbourne J.K."/>
            <person name="Zhou J."/>
            <person name="Mallon E."/>
            <person name="Orsini L."/>
        </authorList>
    </citation>
    <scope>NUCLEOTIDE SEQUENCE [LARGE SCALE GENOMIC DNA]</scope>
    <source>
        <strain evidence="1">LRV0_1</strain>
    </source>
</reference>
<protein>
    <submittedName>
        <fullName evidence="1">Uncharacterized protein</fullName>
    </submittedName>
</protein>
<proteinExistence type="predicted"/>
<gene>
    <name evidence="1" type="ORF">OUZ56_025970</name>
</gene>
<name>A0ABQ9ZKY5_9CRUS</name>
<evidence type="ECO:0000313" key="1">
    <source>
        <dbReference type="EMBL" id="KAK4013418.1"/>
    </source>
</evidence>
<dbReference type="EMBL" id="JAOYFB010000004">
    <property type="protein sequence ID" value="KAK4013418.1"/>
    <property type="molecule type" value="Genomic_DNA"/>
</dbReference>
<evidence type="ECO:0000313" key="2">
    <source>
        <dbReference type="Proteomes" id="UP001234178"/>
    </source>
</evidence>
<sequence length="149" mass="16886">MVDVVVCYDQPGSMENAYQRKCSSHGRIFPLVVGCLLSWYPRNDEIRSILGINGRPWGAFRFKVQLAAIQESMDMVCTHFHHGEPNPEDEDIPPLPVETPSPAEYNIFKCTYSINVYSPSGEPSINLPLDHMGCYQPLVAVTWDRTRDL</sequence>
<comment type="caution">
    <text evidence="1">The sequence shown here is derived from an EMBL/GenBank/DDBJ whole genome shotgun (WGS) entry which is preliminary data.</text>
</comment>
<keyword evidence="2" id="KW-1185">Reference proteome</keyword>
<organism evidence="1 2">
    <name type="scientific">Daphnia magna</name>
    <dbReference type="NCBI Taxonomy" id="35525"/>
    <lineage>
        <taxon>Eukaryota</taxon>
        <taxon>Metazoa</taxon>
        <taxon>Ecdysozoa</taxon>
        <taxon>Arthropoda</taxon>
        <taxon>Crustacea</taxon>
        <taxon>Branchiopoda</taxon>
        <taxon>Diplostraca</taxon>
        <taxon>Cladocera</taxon>
        <taxon>Anomopoda</taxon>
        <taxon>Daphniidae</taxon>
        <taxon>Daphnia</taxon>
    </lineage>
</organism>